<keyword evidence="4" id="KW-1185">Reference proteome</keyword>
<keyword evidence="2" id="KW-0812">Transmembrane</keyword>
<name>A0ABR2LV47_9ASPA</name>
<proteinExistence type="predicted"/>
<protein>
    <submittedName>
        <fullName evidence="3">S-acyltransferase</fullName>
    </submittedName>
</protein>
<evidence type="ECO:0000313" key="4">
    <source>
        <dbReference type="Proteomes" id="UP001412067"/>
    </source>
</evidence>
<reference evidence="3 4" key="1">
    <citation type="journal article" date="2022" name="Nat. Plants">
        <title>Genomes of leafy and leafless Platanthera orchids illuminate the evolution of mycoheterotrophy.</title>
        <authorList>
            <person name="Li M.H."/>
            <person name="Liu K.W."/>
            <person name="Li Z."/>
            <person name="Lu H.C."/>
            <person name="Ye Q.L."/>
            <person name="Zhang D."/>
            <person name="Wang J.Y."/>
            <person name="Li Y.F."/>
            <person name="Zhong Z.M."/>
            <person name="Liu X."/>
            <person name="Yu X."/>
            <person name="Liu D.K."/>
            <person name="Tu X.D."/>
            <person name="Liu B."/>
            <person name="Hao Y."/>
            <person name="Liao X.Y."/>
            <person name="Jiang Y.T."/>
            <person name="Sun W.H."/>
            <person name="Chen J."/>
            <person name="Chen Y.Q."/>
            <person name="Ai Y."/>
            <person name="Zhai J.W."/>
            <person name="Wu S.S."/>
            <person name="Zhou Z."/>
            <person name="Hsiao Y.Y."/>
            <person name="Wu W.L."/>
            <person name="Chen Y.Y."/>
            <person name="Lin Y.F."/>
            <person name="Hsu J.L."/>
            <person name="Li C.Y."/>
            <person name="Wang Z.W."/>
            <person name="Zhao X."/>
            <person name="Zhong W.Y."/>
            <person name="Ma X.K."/>
            <person name="Ma L."/>
            <person name="Huang J."/>
            <person name="Chen G.Z."/>
            <person name="Huang M.Z."/>
            <person name="Huang L."/>
            <person name="Peng D.H."/>
            <person name="Luo Y.B."/>
            <person name="Zou S.Q."/>
            <person name="Chen S.P."/>
            <person name="Lan S."/>
            <person name="Tsai W.C."/>
            <person name="Van de Peer Y."/>
            <person name="Liu Z.J."/>
        </authorList>
    </citation>
    <scope>NUCLEOTIDE SEQUENCE [LARGE SCALE GENOMIC DNA]</scope>
    <source>
        <strain evidence="3">Lor288</strain>
    </source>
</reference>
<dbReference type="Proteomes" id="UP001412067">
    <property type="component" value="Unassembled WGS sequence"/>
</dbReference>
<evidence type="ECO:0000313" key="3">
    <source>
        <dbReference type="EMBL" id="KAK8952734.1"/>
    </source>
</evidence>
<feature type="transmembrane region" description="Helical" evidence="2">
    <location>
        <begin position="100"/>
        <end position="120"/>
    </location>
</feature>
<comment type="caution">
    <text evidence="3">The sequence shown here is derived from an EMBL/GenBank/DDBJ whole genome shotgun (WGS) entry which is preliminary data.</text>
</comment>
<feature type="transmembrane region" description="Helical" evidence="2">
    <location>
        <begin position="36"/>
        <end position="63"/>
    </location>
</feature>
<feature type="region of interest" description="Disordered" evidence="1">
    <location>
        <begin position="415"/>
        <end position="453"/>
    </location>
</feature>
<sequence>METELRCFPNRRENDVHPERIPLECIKLDTQCQNAVSIVGFVTNVWMVLTIIAGSLSFLYIGLGLAAYSSVLSGNCCADFMFPSKEAVLGGHSFKVSSTFLAMLSTLPLAQLFFFHVLLIKKGISTYDYIIALREQEQQGNSAQQSPQLSPMSSVTGLSSTSSINTFRRAAWCTPPRLFLEDQVLYLQVQMMWYFSRASRLCFIEEASNHAFFFLWDQWPPLHMTTGRARSLHITTFDVVVQETSIPTYFTGKKVSVEDSRRKNPTVKINPWTLARLKTEDVSKAAAEARKRSRISKPIAVRDVPSGVETDCSFGSDSGQFAPRIESWTQPNKRDRLRSNLPFECVTNASSKATKSGGALLTPLQLEARSAFTTSKAMSTSRTAAFSPDSSLGSPDIRPFHVSSLAAEDTHELRLRPPSGAHGYSGIQLSRSTSDGYDASGGEDSDQIPSGIIPRSVNWSSLLISSDRSSMENENKVSSS</sequence>
<accession>A0ABR2LV47</accession>
<evidence type="ECO:0000256" key="1">
    <source>
        <dbReference type="SAM" id="MobiDB-lite"/>
    </source>
</evidence>
<organism evidence="3 4">
    <name type="scientific">Platanthera guangdongensis</name>
    <dbReference type="NCBI Taxonomy" id="2320717"/>
    <lineage>
        <taxon>Eukaryota</taxon>
        <taxon>Viridiplantae</taxon>
        <taxon>Streptophyta</taxon>
        <taxon>Embryophyta</taxon>
        <taxon>Tracheophyta</taxon>
        <taxon>Spermatophyta</taxon>
        <taxon>Magnoliopsida</taxon>
        <taxon>Liliopsida</taxon>
        <taxon>Asparagales</taxon>
        <taxon>Orchidaceae</taxon>
        <taxon>Orchidoideae</taxon>
        <taxon>Orchideae</taxon>
        <taxon>Orchidinae</taxon>
        <taxon>Platanthera</taxon>
    </lineage>
</organism>
<keyword evidence="2" id="KW-1133">Transmembrane helix</keyword>
<dbReference type="EMBL" id="JBBWWR010000014">
    <property type="protein sequence ID" value="KAK8952734.1"/>
    <property type="molecule type" value="Genomic_DNA"/>
</dbReference>
<keyword evidence="2" id="KW-0472">Membrane</keyword>
<evidence type="ECO:0000256" key="2">
    <source>
        <dbReference type="SAM" id="Phobius"/>
    </source>
</evidence>
<gene>
    <name evidence="3" type="ORF">KSP40_PGU000998</name>
</gene>